<dbReference type="SUPFAM" id="SSF55874">
    <property type="entry name" value="ATPase domain of HSP90 chaperone/DNA topoisomerase II/histidine kinase"/>
    <property type="match status" value="1"/>
</dbReference>
<dbReference type="GO" id="GO:0000155">
    <property type="term" value="F:phosphorelay sensor kinase activity"/>
    <property type="evidence" value="ECO:0007669"/>
    <property type="project" value="InterPro"/>
</dbReference>
<proteinExistence type="predicted"/>
<organism evidence="5 6">
    <name type="scientific">Zoogloea oleivorans</name>
    <dbReference type="NCBI Taxonomy" id="1552750"/>
    <lineage>
        <taxon>Bacteria</taxon>
        <taxon>Pseudomonadati</taxon>
        <taxon>Pseudomonadota</taxon>
        <taxon>Betaproteobacteria</taxon>
        <taxon>Rhodocyclales</taxon>
        <taxon>Zoogloeaceae</taxon>
        <taxon>Zoogloea</taxon>
    </lineage>
</organism>
<sequence>MAVTTTLCILSCHNFQAEVNAAIAAEGWHDVVACGFPARCGRPPISWDELRSLLPDNCSQVVLLGRACLNTLGAPPAGFPPVRIERQEQCFHLVAGRTLVDEAISSGAYLITSTWLADWPAQLRALGFEPAQAGEFFNDFARELVLLDTGLDPQTTTHLASLQKELNLPTRRIAVGLDYLRLLLSRIVLDWRLEQVQRNSCQQNRRHIAELADYVAAMDLLTRLAKTQTESDTINTIEELFQMLFAPAALHYLRIENDIQVPCSSIPAPMLDALHALSGEYAWTPDGNGFLLRISHGEERLGLIVVDHLAFPAYRQRYLNMALAVTGICGLAIANARNRRRLMEAEKMASLSILVAGVAHEINTPLGVGLTATSTLQEQSRQLAERFSAHSMTQTDLAHYLDTAETSTALIRQDLERIAHLIDTFRQVAVEGKPLDTRSFRLRACTEEVIRSLGDRLPAQQVAVHIDCDPELEIDSTPGDWVSIFTNLINNSLRHGFKNQERGTINMQISRDEKNLLRVDYRDDGAGIAPEVLSRIFDPFFTTDLQQGMGLGMHLVYNLVTHRMGGLIRCESRPGKGVLFHIEIPLG</sequence>
<dbReference type="EC" id="2.7.13.3" evidence="2"/>
<evidence type="ECO:0000313" key="6">
    <source>
        <dbReference type="Proteomes" id="UP000389128"/>
    </source>
</evidence>
<dbReference type="PANTHER" id="PTHR43065">
    <property type="entry name" value="SENSOR HISTIDINE KINASE"/>
    <property type="match status" value="1"/>
</dbReference>
<evidence type="ECO:0000259" key="4">
    <source>
        <dbReference type="PROSITE" id="PS50109"/>
    </source>
</evidence>
<dbReference type="AlphaFoldDB" id="A0A6C2D061"/>
<dbReference type="OrthoDB" id="8573961at2"/>
<dbReference type="InterPro" id="IPR036097">
    <property type="entry name" value="HisK_dim/P_sf"/>
</dbReference>
<dbReference type="SUPFAM" id="SSF47384">
    <property type="entry name" value="Homodimeric domain of signal transducing histidine kinase"/>
    <property type="match status" value="1"/>
</dbReference>
<feature type="domain" description="Histidine kinase" evidence="4">
    <location>
        <begin position="357"/>
        <end position="587"/>
    </location>
</feature>
<evidence type="ECO:0000256" key="3">
    <source>
        <dbReference type="ARBA" id="ARBA00022553"/>
    </source>
</evidence>
<keyword evidence="3" id="KW-0597">Phosphoprotein</keyword>
<comment type="catalytic activity">
    <reaction evidence="1">
        <text>ATP + protein L-histidine = ADP + protein N-phospho-L-histidine.</text>
        <dbReference type="EC" id="2.7.13.3"/>
    </reaction>
</comment>
<evidence type="ECO:0000313" key="5">
    <source>
        <dbReference type="EMBL" id="TYC59647.1"/>
    </source>
</evidence>
<dbReference type="InterPro" id="IPR003594">
    <property type="entry name" value="HATPase_dom"/>
</dbReference>
<dbReference type="Gene3D" id="1.10.287.130">
    <property type="match status" value="1"/>
</dbReference>
<dbReference type="Pfam" id="PF07796">
    <property type="entry name" value="DUF1638"/>
    <property type="match status" value="1"/>
</dbReference>
<dbReference type="Pfam" id="PF02518">
    <property type="entry name" value="HATPase_c"/>
    <property type="match status" value="1"/>
</dbReference>
<dbReference type="InterPro" id="IPR005467">
    <property type="entry name" value="His_kinase_dom"/>
</dbReference>
<keyword evidence="6" id="KW-1185">Reference proteome</keyword>
<dbReference type="EMBL" id="SDKK01000007">
    <property type="protein sequence ID" value="TYC59647.1"/>
    <property type="molecule type" value="Genomic_DNA"/>
</dbReference>
<evidence type="ECO:0000256" key="1">
    <source>
        <dbReference type="ARBA" id="ARBA00000085"/>
    </source>
</evidence>
<dbReference type="InterPro" id="IPR036890">
    <property type="entry name" value="HATPase_C_sf"/>
</dbReference>
<dbReference type="InterPro" id="IPR004358">
    <property type="entry name" value="Sig_transdc_His_kin-like_C"/>
</dbReference>
<protein>
    <recommendedName>
        <fullName evidence="2">histidine kinase</fullName>
        <ecNumber evidence="2">2.7.13.3</ecNumber>
    </recommendedName>
</protein>
<dbReference type="SMART" id="SM00388">
    <property type="entry name" value="HisKA"/>
    <property type="match status" value="1"/>
</dbReference>
<accession>A0A6C2D061</accession>
<dbReference type="RefSeq" id="WP_148578669.1">
    <property type="nucleotide sequence ID" value="NZ_SDKK01000007.1"/>
</dbReference>
<dbReference type="InterPro" id="IPR003661">
    <property type="entry name" value="HisK_dim/P_dom"/>
</dbReference>
<reference evidence="5 6" key="1">
    <citation type="submission" date="2019-01" db="EMBL/GenBank/DDBJ databases">
        <title>Zoogloea oleivorans genome sequencing and assembly.</title>
        <authorList>
            <person name="Tancsics A."/>
            <person name="Farkas M."/>
            <person name="Kriszt B."/>
            <person name="Maroti G."/>
            <person name="Horvath B."/>
        </authorList>
    </citation>
    <scope>NUCLEOTIDE SEQUENCE [LARGE SCALE GENOMIC DNA]</scope>
    <source>
        <strain evidence="5 6">Buc</strain>
    </source>
</reference>
<dbReference type="Gene3D" id="3.30.565.10">
    <property type="entry name" value="Histidine kinase-like ATPase, C-terminal domain"/>
    <property type="match status" value="1"/>
</dbReference>
<dbReference type="Proteomes" id="UP000389128">
    <property type="component" value="Unassembled WGS sequence"/>
</dbReference>
<gene>
    <name evidence="5" type="ORF">ETQ85_08770</name>
</gene>
<dbReference type="PROSITE" id="PS50109">
    <property type="entry name" value="HIS_KIN"/>
    <property type="match status" value="1"/>
</dbReference>
<evidence type="ECO:0000256" key="2">
    <source>
        <dbReference type="ARBA" id="ARBA00012438"/>
    </source>
</evidence>
<dbReference type="InterPro" id="IPR012437">
    <property type="entry name" value="DUF1638"/>
</dbReference>
<dbReference type="PANTHER" id="PTHR43065:SF47">
    <property type="match status" value="1"/>
</dbReference>
<name>A0A6C2D061_9RHOO</name>
<dbReference type="PRINTS" id="PR00344">
    <property type="entry name" value="BCTRLSENSOR"/>
</dbReference>
<dbReference type="CDD" id="cd00082">
    <property type="entry name" value="HisKA"/>
    <property type="match status" value="1"/>
</dbReference>
<dbReference type="SMART" id="SM00387">
    <property type="entry name" value="HATPase_c"/>
    <property type="match status" value="1"/>
</dbReference>
<comment type="caution">
    <text evidence="5">The sequence shown here is derived from an EMBL/GenBank/DDBJ whole genome shotgun (WGS) entry which is preliminary data.</text>
</comment>